<evidence type="ECO:0000256" key="1">
    <source>
        <dbReference type="ARBA" id="ARBA00004418"/>
    </source>
</evidence>
<dbReference type="GO" id="GO:1904680">
    <property type="term" value="F:peptide transmembrane transporter activity"/>
    <property type="evidence" value="ECO:0007669"/>
    <property type="project" value="TreeGrafter"/>
</dbReference>
<evidence type="ECO:0000313" key="6">
    <source>
        <dbReference type="Proteomes" id="UP000077405"/>
    </source>
</evidence>
<dbReference type="GO" id="GO:0043190">
    <property type="term" value="C:ATP-binding cassette (ABC) transporter complex"/>
    <property type="evidence" value="ECO:0007669"/>
    <property type="project" value="InterPro"/>
</dbReference>
<dbReference type="KEGG" id="ahu:A6A40_17625"/>
<dbReference type="GO" id="GO:0030288">
    <property type="term" value="C:outer membrane-bounded periplasmic space"/>
    <property type="evidence" value="ECO:0007669"/>
    <property type="project" value="UniProtKB-ARBA"/>
</dbReference>
<feature type="signal peptide" evidence="3">
    <location>
        <begin position="1"/>
        <end position="22"/>
    </location>
</feature>
<dbReference type="OrthoDB" id="9773508at2"/>
<organism evidence="5 6">
    <name type="scientific">Azospirillum humicireducens</name>
    <dbReference type="NCBI Taxonomy" id="1226968"/>
    <lineage>
        <taxon>Bacteria</taxon>
        <taxon>Pseudomonadati</taxon>
        <taxon>Pseudomonadota</taxon>
        <taxon>Alphaproteobacteria</taxon>
        <taxon>Rhodospirillales</taxon>
        <taxon>Azospirillaceae</taxon>
        <taxon>Azospirillum</taxon>
    </lineage>
</organism>
<dbReference type="InterPro" id="IPR030678">
    <property type="entry name" value="Peptide/Ni-bd"/>
</dbReference>
<dbReference type="CDD" id="cd08490">
    <property type="entry name" value="PBP2_NikA_DppA_OppA_like_3"/>
    <property type="match status" value="1"/>
</dbReference>
<evidence type="ECO:0000256" key="3">
    <source>
        <dbReference type="SAM" id="SignalP"/>
    </source>
</evidence>
<feature type="domain" description="Solute-binding protein family 5" evidence="4">
    <location>
        <begin position="65"/>
        <end position="417"/>
    </location>
</feature>
<keyword evidence="5" id="KW-0614">Plasmid</keyword>
<dbReference type="Gene3D" id="3.10.105.10">
    <property type="entry name" value="Dipeptide-binding Protein, Domain 3"/>
    <property type="match status" value="1"/>
</dbReference>
<keyword evidence="3" id="KW-0732">Signal</keyword>
<dbReference type="EMBL" id="CP028902">
    <property type="protein sequence ID" value="AWB06870.1"/>
    <property type="molecule type" value="Genomic_DNA"/>
</dbReference>
<comment type="similarity">
    <text evidence="2">Belongs to the bacterial solute-binding protein 5 family.</text>
</comment>
<keyword evidence="6" id="KW-1185">Reference proteome</keyword>
<accession>A0A2R4VR09</accession>
<proteinExistence type="inferred from homology"/>
<evidence type="ECO:0000313" key="5">
    <source>
        <dbReference type="EMBL" id="AWB06870.1"/>
    </source>
</evidence>
<geneLocation type="plasmid" evidence="5 6">
    <name>pYZ1</name>
</geneLocation>
<dbReference type="AlphaFoldDB" id="A0A2R4VR09"/>
<evidence type="ECO:0000256" key="2">
    <source>
        <dbReference type="ARBA" id="ARBA00005695"/>
    </source>
</evidence>
<dbReference type="RefSeq" id="WP_108547174.1">
    <property type="nucleotide sequence ID" value="NZ_CP028902.1"/>
</dbReference>
<dbReference type="Pfam" id="PF00496">
    <property type="entry name" value="SBP_bac_5"/>
    <property type="match status" value="1"/>
</dbReference>
<feature type="chain" id="PRO_5015343639" evidence="3">
    <location>
        <begin position="23"/>
        <end position="506"/>
    </location>
</feature>
<dbReference type="PANTHER" id="PTHR30290:SF83">
    <property type="entry name" value="ABC TRANSPORTER SUBSTRATE-BINDING PROTEIN"/>
    <property type="match status" value="1"/>
</dbReference>
<name>A0A2R4VR09_9PROT</name>
<dbReference type="PANTHER" id="PTHR30290">
    <property type="entry name" value="PERIPLASMIC BINDING COMPONENT OF ABC TRANSPORTER"/>
    <property type="match status" value="1"/>
</dbReference>
<dbReference type="Gene3D" id="3.40.190.10">
    <property type="entry name" value="Periplasmic binding protein-like II"/>
    <property type="match status" value="1"/>
</dbReference>
<evidence type="ECO:0000259" key="4">
    <source>
        <dbReference type="Pfam" id="PF00496"/>
    </source>
</evidence>
<dbReference type="Proteomes" id="UP000077405">
    <property type="component" value="Plasmid pYZ1"/>
</dbReference>
<comment type="subcellular location">
    <subcellularLocation>
        <location evidence="1">Periplasm</location>
    </subcellularLocation>
</comment>
<dbReference type="GO" id="GO:0015833">
    <property type="term" value="P:peptide transport"/>
    <property type="evidence" value="ECO:0007669"/>
    <property type="project" value="TreeGrafter"/>
</dbReference>
<sequence length="506" mass="53974">MLGALGIGAIAAFALAPSAASALDRTLSIVAPWEIGSTDPSKSGYVFTRLEVAETLLDADDSGQPRPALAASWTVSDDRLTWRFRLRDGVRFHDGTPMTAEAAAASLRHALGKPGPLKQAPVAAIDADGGEIVIRLSEPFGPLPATLAHNSTLILAPAAYAENGQVTQVIGTGPYRIERLEPPQRLVAARFPDYWGAKPAVERIGFLAAGRGETRALMAESGDADIVFTLDPASQKRLRGNRKLQVHAVPIPRTVALKVNAGHPFLQDVRAREALSLTIDRAGIAAAILRTPDAAAGQLLPPSLPEWHVAGLPPLGRDIARASALLAELGWTKGADGILERGGQPFRLTLRTFPDRPELPLIATAIQDQARAAGIDLRVSIGNSSDVPAGHRDGTLELALMARNFALIPDPLATLLEDFGPEGGDWGAMGWTEPRMAAVLAELRDATDPARRAELRRQAVTLLQAGLPVIPVARYQQTAAVSKRVEGFTIDPFERSYRISSLRWAP</sequence>
<dbReference type="InterPro" id="IPR039424">
    <property type="entry name" value="SBP_5"/>
</dbReference>
<dbReference type="SUPFAM" id="SSF53850">
    <property type="entry name" value="Periplasmic binding protein-like II"/>
    <property type="match status" value="1"/>
</dbReference>
<dbReference type="PIRSF" id="PIRSF002741">
    <property type="entry name" value="MppA"/>
    <property type="match status" value="1"/>
</dbReference>
<protein>
    <submittedName>
        <fullName evidence="5">ABC transporter substrate-binding protein</fullName>
    </submittedName>
</protein>
<reference evidence="5 6" key="1">
    <citation type="submission" date="2018-04" db="EMBL/GenBank/DDBJ databases">
        <title>Complete genome sequence of the nitrogen-fixing bacterium Azospirillum humicireducens type strain SgZ-5.</title>
        <authorList>
            <person name="Yu Z."/>
        </authorList>
    </citation>
    <scope>NUCLEOTIDE SEQUENCE [LARGE SCALE GENOMIC DNA]</scope>
    <source>
        <strain evidence="5 6">SgZ-5</strain>
        <plasmid evidence="5 6">pYZ1</plasmid>
    </source>
</reference>
<dbReference type="InterPro" id="IPR000914">
    <property type="entry name" value="SBP_5_dom"/>
</dbReference>
<gene>
    <name evidence="5" type="ORF">A6A40_17625</name>
</gene>